<reference evidence="2 3" key="1">
    <citation type="submission" date="2023-07" db="EMBL/GenBank/DDBJ databases">
        <title>Genomic Encyclopedia of Type Strains, Phase IV (KMG-IV): sequencing the most valuable type-strain genomes for metagenomic binning, comparative biology and taxonomic classification.</title>
        <authorList>
            <person name="Goeker M."/>
        </authorList>
    </citation>
    <scope>NUCLEOTIDE SEQUENCE [LARGE SCALE GENOMIC DNA]</scope>
    <source>
        <strain evidence="2 3">DSM 4006</strain>
    </source>
</reference>
<evidence type="ECO:0000313" key="2">
    <source>
        <dbReference type="EMBL" id="MDQ0188855.1"/>
    </source>
</evidence>
<dbReference type="RefSeq" id="WP_274455175.1">
    <property type="nucleotide sequence ID" value="NZ_CP067097.1"/>
</dbReference>
<organism evidence="2 3">
    <name type="scientific">Alicyclobacillus cycloheptanicus</name>
    <dbReference type="NCBI Taxonomy" id="1457"/>
    <lineage>
        <taxon>Bacteria</taxon>
        <taxon>Bacillati</taxon>
        <taxon>Bacillota</taxon>
        <taxon>Bacilli</taxon>
        <taxon>Bacillales</taxon>
        <taxon>Alicyclobacillaceae</taxon>
        <taxon>Alicyclobacillus</taxon>
    </lineage>
</organism>
<dbReference type="Proteomes" id="UP001232973">
    <property type="component" value="Unassembled WGS sequence"/>
</dbReference>
<accession>A0ABT9XFF7</accession>
<gene>
    <name evidence="2" type="ORF">J2S03_000667</name>
</gene>
<evidence type="ECO:0000313" key="3">
    <source>
        <dbReference type="Proteomes" id="UP001232973"/>
    </source>
</evidence>
<proteinExistence type="predicted"/>
<sequence>MTDSDLQQQMNERKATHDEAARHRATLADQQKDITQETKNAMHDLLHQFADDALQNDEHLAKQPTPVDSVSVSIAYENHSNLVPLFQVTAACHEDQVDISITDGHWEDVPGLLGNWGNWTDQTTVYAGPFDAHRIRKALESAFLKWYDAALNIKDQWQ</sequence>
<name>A0ABT9XFF7_9BACL</name>
<feature type="region of interest" description="Disordered" evidence="1">
    <location>
        <begin position="1"/>
        <end position="28"/>
    </location>
</feature>
<feature type="compositionally biased region" description="Polar residues" evidence="1">
    <location>
        <begin position="1"/>
        <end position="10"/>
    </location>
</feature>
<protein>
    <submittedName>
        <fullName evidence="2">Uncharacterized protein</fullName>
    </submittedName>
</protein>
<feature type="compositionally biased region" description="Basic and acidic residues" evidence="1">
    <location>
        <begin position="11"/>
        <end position="22"/>
    </location>
</feature>
<comment type="caution">
    <text evidence="2">The sequence shown here is derived from an EMBL/GenBank/DDBJ whole genome shotgun (WGS) entry which is preliminary data.</text>
</comment>
<dbReference type="EMBL" id="JAUSTP010000002">
    <property type="protein sequence ID" value="MDQ0188855.1"/>
    <property type="molecule type" value="Genomic_DNA"/>
</dbReference>
<evidence type="ECO:0000256" key="1">
    <source>
        <dbReference type="SAM" id="MobiDB-lite"/>
    </source>
</evidence>
<keyword evidence="3" id="KW-1185">Reference proteome</keyword>